<gene>
    <name evidence="1" type="ORF">MENTE1834_LOCUS31124</name>
</gene>
<dbReference type="EMBL" id="CAVMJV010000051">
    <property type="protein sequence ID" value="CAK5083767.1"/>
    <property type="molecule type" value="Genomic_DNA"/>
</dbReference>
<comment type="caution">
    <text evidence="1">The sequence shown here is derived from an EMBL/GenBank/DDBJ whole genome shotgun (WGS) entry which is preliminary data.</text>
</comment>
<protein>
    <submittedName>
        <fullName evidence="1">Uncharacterized protein</fullName>
    </submittedName>
</protein>
<dbReference type="Proteomes" id="UP001497535">
    <property type="component" value="Unassembled WGS sequence"/>
</dbReference>
<evidence type="ECO:0000313" key="1">
    <source>
        <dbReference type="EMBL" id="CAK5083767.1"/>
    </source>
</evidence>
<keyword evidence="2" id="KW-1185">Reference proteome</keyword>
<reference evidence="1" key="1">
    <citation type="submission" date="2023-11" db="EMBL/GenBank/DDBJ databases">
        <authorList>
            <person name="Poullet M."/>
        </authorList>
    </citation>
    <scope>NUCLEOTIDE SEQUENCE</scope>
    <source>
        <strain evidence="1">E1834</strain>
    </source>
</reference>
<evidence type="ECO:0000313" key="2">
    <source>
        <dbReference type="Proteomes" id="UP001497535"/>
    </source>
</evidence>
<accession>A0ACB0ZZB6</accession>
<name>A0ACB0ZZB6_MELEN</name>
<sequence length="164" mass="18341">MVSANDTNEHRSATPLKGSPKQSGYSKRSQFQTTHSMEFGSNQLVDSNREKNHKKHYSVDGKLLDTVTTTGSSEQINSGMDFDKNSNFNHKNPEKAGNSCNGPKSKLCRPDQNTSENNQMVSTNYYGNENEYTMSTHSSEQNICRNEFVPKRIGIPCLKGLITK</sequence>
<proteinExistence type="predicted"/>
<organism evidence="1 2">
    <name type="scientific">Meloidogyne enterolobii</name>
    <name type="common">Root-knot nematode worm</name>
    <name type="synonym">Meloidogyne mayaguensis</name>
    <dbReference type="NCBI Taxonomy" id="390850"/>
    <lineage>
        <taxon>Eukaryota</taxon>
        <taxon>Metazoa</taxon>
        <taxon>Ecdysozoa</taxon>
        <taxon>Nematoda</taxon>
        <taxon>Chromadorea</taxon>
        <taxon>Rhabditida</taxon>
        <taxon>Tylenchina</taxon>
        <taxon>Tylenchomorpha</taxon>
        <taxon>Tylenchoidea</taxon>
        <taxon>Meloidogynidae</taxon>
        <taxon>Meloidogyninae</taxon>
        <taxon>Meloidogyne</taxon>
    </lineage>
</organism>